<proteinExistence type="inferred from homology"/>
<dbReference type="InterPro" id="IPR001002">
    <property type="entry name" value="Chitin-bd_1"/>
</dbReference>
<keyword evidence="3 6" id="KW-0147">Chitin-binding</keyword>
<dbReference type="InterPro" id="IPR006094">
    <property type="entry name" value="Oxid_FAD_bind_N"/>
</dbReference>
<evidence type="ECO:0000256" key="1">
    <source>
        <dbReference type="ARBA" id="ARBA00005466"/>
    </source>
</evidence>
<comment type="similarity">
    <text evidence="1">Belongs to the oxygen-dependent FAD-linked oxidoreductase family.</text>
</comment>
<keyword evidence="5" id="KW-0560">Oxidoreductase</keyword>
<dbReference type="PANTHER" id="PTHR42973">
    <property type="entry name" value="BINDING OXIDOREDUCTASE, PUTATIVE (AFU_ORTHOLOGUE AFUA_1G17690)-RELATED"/>
    <property type="match status" value="1"/>
</dbReference>
<dbReference type="Pfam" id="PF01565">
    <property type="entry name" value="FAD_binding_4"/>
    <property type="match status" value="1"/>
</dbReference>
<evidence type="ECO:0000259" key="9">
    <source>
        <dbReference type="PROSITE" id="PS50941"/>
    </source>
</evidence>
<evidence type="ECO:0000259" key="10">
    <source>
        <dbReference type="PROSITE" id="PS51387"/>
    </source>
</evidence>
<dbReference type="GO" id="GO:0071949">
    <property type="term" value="F:FAD binding"/>
    <property type="evidence" value="ECO:0007669"/>
    <property type="project" value="InterPro"/>
</dbReference>
<evidence type="ECO:0000256" key="7">
    <source>
        <dbReference type="SAM" id="MobiDB-lite"/>
    </source>
</evidence>
<dbReference type="PROSITE" id="PS51387">
    <property type="entry name" value="FAD_PCMH"/>
    <property type="match status" value="1"/>
</dbReference>
<dbReference type="Gene3D" id="3.30.465.10">
    <property type="match status" value="1"/>
</dbReference>
<feature type="signal peptide" evidence="8">
    <location>
        <begin position="1"/>
        <end position="17"/>
    </location>
</feature>
<dbReference type="GO" id="GO:0016491">
    <property type="term" value="F:oxidoreductase activity"/>
    <property type="evidence" value="ECO:0007669"/>
    <property type="project" value="UniProtKB-KW"/>
</dbReference>
<name>A0AAN6LU69_9PLEO</name>
<dbReference type="Gene3D" id="3.40.462.20">
    <property type="match status" value="1"/>
</dbReference>
<keyword evidence="12" id="KW-1185">Reference proteome</keyword>
<dbReference type="InterPro" id="IPR016166">
    <property type="entry name" value="FAD-bd_PCMH"/>
</dbReference>
<feature type="domain" description="Chitin-binding type-1" evidence="9">
    <location>
        <begin position="23"/>
        <end position="69"/>
    </location>
</feature>
<dbReference type="InterPro" id="IPR012951">
    <property type="entry name" value="BBE"/>
</dbReference>
<dbReference type="PANTHER" id="PTHR42973:SF15">
    <property type="entry name" value="FAD-BINDING PCMH-TYPE DOMAIN-CONTAINING PROTEIN"/>
    <property type="match status" value="1"/>
</dbReference>
<evidence type="ECO:0000256" key="2">
    <source>
        <dbReference type="ARBA" id="ARBA00022630"/>
    </source>
</evidence>
<dbReference type="AlphaFoldDB" id="A0AAN6LU69"/>
<accession>A0AAN6LU69</accession>
<protein>
    <submittedName>
        <fullName evidence="11">Uncharacterized protein</fullName>
    </submittedName>
</protein>
<feature type="domain" description="FAD-binding PCMH-type" evidence="10">
    <location>
        <begin position="132"/>
        <end position="305"/>
    </location>
</feature>
<evidence type="ECO:0000256" key="3">
    <source>
        <dbReference type="ARBA" id="ARBA00022669"/>
    </source>
</evidence>
<dbReference type="Proteomes" id="UP001280581">
    <property type="component" value="Unassembled WGS sequence"/>
</dbReference>
<dbReference type="InterPro" id="IPR036861">
    <property type="entry name" value="Endochitinase-like_sf"/>
</dbReference>
<dbReference type="CDD" id="cd11618">
    <property type="entry name" value="ChtBD1_1"/>
    <property type="match status" value="1"/>
</dbReference>
<keyword evidence="4" id="KW-0274">FAD</keyword>
<feature type="region of interest" description="Disordered" evidence="7">
    <location>
        <begin position="78"/>
        <end position="103"/>
    </location>
</feature>
<dbReference type="Gene3D" id="3.30.60.10">
    <property type="entry name" value="Endochitinase-like"/>
    <property type="match status" value="1"/>
</dbReference>
<keyword evidence="2" id="KW-0285">Flavoprotein</keyword>
<dbReference type="SUPFAM" id="SSF57016">
    <property type="entry name" value="Plant lectins/antimicrobial peptides"/>
    <property type="match status" value="1"/>
</dbReference>
<keyword evidence="8" id="KW-0732">Signal</keyword>
<sequence length="570" mass="59998">MKSLSFLAVGLFSGALAATVSQDATCGGTNKYTCLGSQFGNCCSSAGWCGSTTAYCGTGCQSGFGNCGSNNGPSSTVASSTKAPSSTKASSATPAPSASGSATQCLSDKKVPYKVSADAAYAQLAEPYNLRLPYKPAVIVLPTTNQHVQDAVVCGGKAGLKIQAKSGGHSYASFSSGGKDGSMVIDLEPFQTVALDKTSGVVQVGGGVRLGNLADGIYTQGKRALSHGTCPGVGVGGHATHGGYSHTSRSWGLAMDAITAADVVLANGTLVKASSSQNSEIYWGIRGAAESLGVITTFYMQTRAAPESVTYFAIPWTGIFNSKATFTNSFLRLQEIARNSSIIDDRISFGVYVDNYGTFSLSGAFFGSVSEFNSKIKGEFLRNMPTSGEVTVKPYSWYDYLILVAGKDSIKEPLTGYSEHDTFFAKSLTVPEKDGLSSAALDAFYTYSQTASSKSVEFYSIINLYGGPGSTINKKDTNFAAYADRDSLWVFQNYGQGANTVSFMNGLQDAVIKAQPQTQFGAYLNYVDPSYDAATAHKLYYGDALYARLLALKKAVDPKNVFWNPQSIGA</sequence>
<evidence type="ECO:0000256" key="6">
    <source>
        <dbReference type="PROSITE-ProRule" id="PRU00261"/>
    </source>
</evidence>
<feature type="chain" id="PRO_5042962011" evidence="8">
    <location>
        <begin position="18"/>
        <end position="570"/>
    </location>
</feature>
<comment type="caution">
    <text evidence="11">The sequence shown here is derived from an EMBL/GenBank/DDBJ whole genome shotgun (WGS) entry which is preliminary data.</text>
</comment>
<dbReference type="EMBL" id="WVTA01000009">
    <property type="protein sequence ID" value="KAK3207191.1"/>
    <property type="molecule type" value="Genomic_DNA"/>
</dbReference>
<evidence type="ECO:0000256" key="4">
    <source>
        <dbReference type="ARBA" id="ARBA00022827"/>
    </source>
</evidence>
<feature type="disulfide bond" evidence="6">
    <location>
        <begin position="42"/>
        <end position="56"/>
    </location>
</feature>
<comment type="caution">
    <text evidence="6">Lacks conserved residue(s) required for the propagation of feature annotation.</text>
</comment>
<dbReference type="SUPFAM" id="SSF56176">
    <property type="entry name" value="FAD-binding/transporter-associated domain-like"/>
    <property type="match status" value="1"/>
</dbReference>
<dbReference type="PROSITE" id="PS50941">
    <property type="entry name" value="CHIT_BIND_I_2"/>
    <property type="match status" value="1"/>
</dbReference>
<dbReference type="InterPro" id="IPR036318">
    <property type="entry name" value="FAD-bd_PCMH-like_sf"/>
</dbReference>
<keyword evidence="6" id="KW-1015">Disulfide bond</keyword>
<evidence type="ECO:0000256" key="5">
    <source>
        <dbReference type="ARBA" id="ARBA00023002"/>
    </source>
</evidence>
<evidence type="ECO:0000313" key="11">
    <source>
        <dbReference type="EMBL" id="KAK3207191.1"/>
    </source>
</evidence>
<organism evidence="11 12">
    <name type="scientific">Pseudopithomyces chartarum</name>
    <dbReference type="NCBI Taxonomy" id="1892770"/>
    <lineage>
        <taxon>Eukaryota</taxon>
        <taxon>Fungi</taxon>
        <taxon>Dikarya</taxon>
        <taxon>Ascomycota</taxon>
        <taxon>Pezizomycotina</taxon>
        <taxon>Dothideomycetes</taxon>
        <taxon>Pleosporomycetidae</taxon>
        <taxon>Pleosporales</taxon>
        <taxon>Massarineae</taxon>
        <taxon>Didymosphaeriaceae</taxon>
        <taxon>Pseudopithomyces</taxon>
    </lineage>
</organism>
<evidence type="ECO:0000256" key="8">
    <source>
        <dbReference type="SAM" id="SignalP"/>
    </source>
</evidence>
<evidence type="ECO:0000313" key="12">
    <source>
        <dbReference type="Proteomes" id="UP001280581"/>
    </source>
</evidence>
<dbReference type="GO" id="GO:0008061">
    <property type="term" value="F:chitin binding"/>
    <property type="evidence" value="ECO:0007669"/>
    <property type="project" value="UniProtKB-UniRule"/>
</dbReference>
<dbReference type="InterPro" id="IPR016169">
    <property type="entry name" value="FAD-bd_PCMH_sub2"/>
</dbReference>
<gene>
    <name evidence="11" type="ORF">GRF29_103g129799</name>
</gene>
<dbReference type="Pfam" id="PF08031">
    <property type="entry name" value="BBE"/>
    <property type="match status" value="1"/>
</dbReference>
<dbReference type="InterPro" id="IPR050416">
    <property type="entry name" value="FAD-linked_Oxidoreductase"/>
</dbReference>
<reference evidence="11 12" key="1">
    <citation type="submission" date="2021-02" db="EMBL/GenBank/DDBJ databases">
        <title>Genome assembly of Pseudopithomyces chartarum.</title>
        <authorList>
            <person name="Jauregui R."/>
            <person name="Singh J."/>
            <person name="Voisey C."/>
        </authorList>
    </citation>
    <scope>NUCLEOTIDE SEQUENCE [LARGE SCALE GENOMIC DNA]</scope>
    <source>
        <strain evidence="11 12">AGR01</strain>
    </source>
</reference>